<dbReference type="AlphaFoldDB" id="A0AAN6UEB4"/>
<gene>
    <name evidence="3" type="ORF">BT67DRAFT_167450</name>
</gene>
<organism evidence="3 4">
    <name type="scientific">Trichocladium antarcticum</name>
    <dbReference type="NCBI Taxonomy" id="1450529"/>
    <lineage>
        <taxon>Eukaryota</taxon>
        <taxon>Fungi</taxon>
        <taxon>Dikarya</taxon>
        <taxon>Ascomycota</taxon>
        <taxon>Pezizomycotina</taxon>
        <taxon>Sordariomycetes</taxon>
        <taxon>Sordariomycetidae</taxon>
        <taxon>Sordariales</taxon>
        <taxon>Chaetomiaceae</taxon>
        <taxon>Trichocladium</taxon>
    </lineage>
</organism>
<reference evidence="3" key="1">
    <citation type="journal article" date="2023" name="Mol. Phylogenet. Evol.">
        <title>Genome-scale phylogeny and comparative genomics of the fungal order Sordariales.</title>
        <authorList>
            <person name="Hensen N."/>
            <person name="Bonometti L."/>
            <person name="Westerberg I."/>
            <person name="Brannstrom I.O."/>
            <person name="Guillou S."/>
            <person name="Cros-Aarteil S."/>
            <person name="Calhoun S."/>
            <person name="Haridas S."/>
            <person name="Kuo A."/>
            <person name="Mondo S."/>
            <person name="Pangilinan J."/>
            <person name="Riley R."/>
            <person name="LaButti K."/>
            <person name="Andreopoulos B."/>
            <person name="Lipzen A."/>
            <person name="Chen C."/>
            <person name="Yan M."/>
            <person name="Daum C."/>
            <person name="Ng V."/>
            <person name="Clum A."/>
            <person name="Steindorff A."/>
            <person name="Ohm R.A."/>
            <person name="Martin F."/>
            <person name="Silar P."/>
            <person name="Natvig D.O."/>
            <person name="Lalanne C."/>
            <person name="Gautier V."/>
            <person name="Ament-Velasquez S.L."/>
            <person name="Kruys A."/>
            <person name="Hutchinson M.I."/>
            <person name="Powell A.J."/>
            <person name="Barry K."/>
            <person name="Miller A.N."/>
            <person name="Grigoriev I.V."/>
            <person name="Debuchy R."/>
            <person name="Gladieux P."/>
            <person name="Hiltunen Thoren M."/>
            <person name="Johannesson H."/>
        </authorList>
    </citation>
    <scope>NUCLEOTIDE SEQUENCE</scope>
    <source>
        <strain evidence="3">CBS 123565</strain>
    </source>
</reference>
<dbReference type="Proteomes" id="UP001304895">
    <property type="component" value="Unassembled WGS sequence"/>
</dbReference>
<comment type="caution">
    <text evidence="3">The sequence shown here is derived from an EMBL/GenBank/DDBJ whole genome shotgun (WGS) entry which is preliminary data.</text>
</comment>
<keyword evidence="4" id="KW-1185">Reference proteome</keyword>
<feature type="compositionally biased region" description="Basic residues" evidence="1">
    <location>
        <begin position="24"/>
        <end position="33"/>
    </location>
</feature>
<protein>
    <recommendedName>
        <fullName evidence="2">N-acetyltransferase ESCO zinc-finger domain-containing protein</fullName>
    </recommendedName>
</protein>
<dbReference type="EMBL" id="MU853428">
    <property type="protein sequence ID" value="KAK4131036.1"/>
    <property type="molecule type" value="Genomic_DNA"/>
</dbReference>
<dbReference type="InterPro" id="IPR028005">
    <property type="entry name" value="AcTrfase_ESCO_Znf_dom"/>
</dbReference>
<sequence length="278" mass="30474">MATAGSTTDATELPTMNPGPGLHERKRPRRTYSRRSLQSREPEPEPTIEETACRGPGSDSGRDQLVVQSPSLPTQDRAQRPNRGSILAYFKPLPASSDNSSQSDILSDSAEAPSTPPSSPPPRPNPRKRRRLTTRPQLYGGAQYSNDAVGHGTQNSAAGDATVAQARSPTIDDSTIIVATEAYDLRRSTPDEVAVNGLPRQTRAVGAVADRDQSSKRLREKRQTRDMTQTTLSLSIHKEPGFTICGVCDILYNPLNEKDRREHKRRHAAHIRTRAKPA</sequence>
<evidence type="ECO:0000313" key="3">
    <source>
        <dbReference type="EMBL" id="KAK4131036.1"/>
    </source>
</evidence>
<feature type="compositionally biased region" description="Polar residues" evidence="1">
    <location>
        <begin position="1"/>
        <end position="10"/>
    </location>
</feature>
<evidence type="ECO:0000259" key="2">
    <source>
        <dbReference type="Pfam" id="PF13878"/>
    </source>
</evidence>
<feature type="region of interest" description="Disordered" evidence="1">
    <location>
        <begin position="1"/>
        <end position="155"/>
    </location>
</feature>
<feature type="compositionally biased region" description="Polar residues" evidence="1">
    <location>
        <begin position="66"/>
        <end position="76"/>
    </location>
</feature>
<evidence type="ECO:0000313" key="4">
    <source>
        <dbReference type="Proteomes" id="UP001304895"/>
    </source>
</evidence>
<reference evidence="3" key="2">
    <citation type="submission" date="2023-05" db="EMBL/GenBank/DDBJ databases">
        <authorList>
            <consortium name="Lawrence Berkeley National Laboratory"/>
            <person name="Steindorff A."/>
            <person name="Hensen N."/>
            <person name="Bonometti L."/>
            <person name="Westerberg I."/>
            <person name="Brannstrom I.O."/>
            <person name="Guillou S."/>
            <person name="Cros-Aarteil S."/>
            <person name="Calhoun S."/>
            <person name="Haridas S."/>
            <person name="Kuo A."/>
            <person name="Mondo S."/>
            <person name="Pangilinan J."/>
            <person name="Riley R."/>
            <person name="Labutti K."/>
            <person name="Andreopoulos B."/>
            <person name="Lipzen A."/>
            <person name="Chen C."/>
            <person name="Yanf M."/>
            <person name="Daum C."/>
            <person name="Ng V."/>
            <person name="Clum A."/>
            <person name="Ohm R."/>
            <person name="Martin F."/>
            <person name="Silar P."/>
            <person name="Natvig D."/>
            <person name="Lalanne C."/>
            <person name="Gautier V."/>
            <person name="Ament-Velasquez S.L."/>
            <person name="Kruys A."/>
            <person name="Hutchinson M.I."/>
            <person name="Powell A.J."/>
            <person name="Barry K."/>
            <person name="Miller A.N."/>
            <person name="Grigoriev I.V."/>
            <person name="Debuchy R."/>
            <person name="Gladieux P."/>
            <person name="Thoren M.H."/>
            <person name="Johannesson H."/>
        </authorList>
    </citation>
    <scope>NUCLEOTIDE SEQUENCE</scope>
    <source>
        <strain evidence="3">CBS 123565</strain>
    </source>
</reference>
<evidence type="ECO:0000256" key="1">
    <source>
        <dbReference type="SAM" id="MobiDB-lite"/>
    </source>
</evidence>
<feature type="compositionally biased region" description="Pro residues" evidence="1">
    <location>
        <begin position="114"/>
        <end position="124"/>
    </location>
</feature>
<dbReference type="Pfam" id="PF13878">
    <property type="entry name" value="zf-C2H2_3"/>
    <property type="match status" value="1"/>
</dbReference>
<name>A0AAN6UEB4_9PEZI</name>
<proteinExistence type="predicted"/>
<feature type="domain" description="N-acetyltransferase ESCO zinc-finger" evidence="2">
    <location>
        <begin position="229"/>
        <end position="268"/>
    </location>
</feature>
<accession>A0AAN6UEB4</accession>
<feature type="compositionally biased region" description="Low complexity" evidence="1">
    <location>
        <begin position="96"/>
        <end position="109"/>
    </location>
</feature>